<accession>A0A4S4EJ54</accession>
<feature type="compositionally biased region" description="Low complexity" evidence="4">
    <location>
        <begin position="19"/>
        <end position="28"/>
    </location>
</feature>
<feature type="region of interest" description="Disordered" evidence="4">
    <location>
        <begin position="638"/>
        <end position="684"/>
    </location>
</feature>
<feature type="coiled-coil region" evidence="3">
    <location>
        <begin position="150"/>
        <end position="271"/>
    </location>
</feature>
<sequence length="708" mass="78582">MEKRKWLWKRKSSEKSPGESESSGSISSHSERYSDDQVRIQLPDDLFWPLEYFNVFKSGALTSQWQELSQMCLSNIYVISVICVEALKASPNHNTQSPEFISKAAVSKEEIIDSVKILTEKLSAALVNVSAKEDLVKQHSKVAEEAVAGWEKAENEVAVLKQELEAAIQQNLALEDRVSHLDGALKECVRQLRQGREEQEQKIEEALLEKTCEFESTKVELEGQLLQFQAQAVAAKSESLVSVDPDLHIKLESLEKENAALKLKLLSQSEELEISTIERDLSAQAAETASKQHLESIKKVTKLEAECRRLQAVTRKSSSANDQKSLAASSIYVESLTDSQSDTGERLNALQNACEPSCTDSWALALITELDQFKNEKTLRKSITGSSLEIDIMDDFLEMERLAALPETETRTQCLESVVDANQLSHGENPLKAEFEAMKHRVAGLEEKLEKIEAEKDELEKALTASQDSVEASQSQLKEVEMRLEELQKELTAVNELKELLEFQLIGIEVEARTMSAKVGSLNEEVEKERSLSAEMAVKCRELEDELTRKSQEIELQQTAISNGKPKIKQEDLDVAAGKLAECQKTIASLGRQLESLATLEDFLIDTANLPGFSRGRLMIPRAGELWKLHGNETFMPKSDSDLLKMPVENSDPSVNGNDKKSPASSSSSTSTSSSASLSQVTSAKSRNGFGKLFSRSKSGIQLENQQA</sequence>
<keyword evidence="6" id="KW-1185">Reference proteome</keyword>
<dbReference type="STRING" id="542762.A0A4S4EJ54"/>
<dbReference type="Pfam" id="PF05911">
    <property type="entry name" value="FPP"/>
    <property type="match status" value="3"/>
</dbReference>
<evidence type="ECO:0000256" key="3">
    <source>
        <dbReference type="SAM" id="Coils"/>
    </source>
</evidence>
<dbReference type="InterPro" id="IPR008587">
    <property type="entry name" value="FPP_plant"/>
</dbReference>
<feature type="coiled-coil region" evidence="3">
    <location>
        <begin position="533"/>
        <end position="560"/>
    </location>
</feature>
<evidence type="ECO:0000313" key="6">
    <source>
        <dbReference type="Proteomes" id="UP000306102"/>
    </source>
</evidence>
<evidence type="ECO:0000256" key="1">
    <source>
        <dbReference type="ARBA" id="ARBA00005921"/>
    </source>
</evidence>
<proteinExistence type="inferred from homology"/>
<evidence type="ECO:0000313" key="5">
    <source>
        <dbReference type="EMBL" id="THG16581.1"/>
    </source>
</evidence>
<gene>
    <name evidence="5" type="ORF">TEA_017362</name>
</gene>
<evidence type="ECO:0000256" key="2">
    <source>
        <dbReference type="ARBA" id="ARBA00023054"/>
    </source>
</evidence>
<comment type="caution">
    <text evidence="5">The sequence shown here is derived from an EMBL/GenBank/DDBJ whole genome shotgun (WGS) entry which is preliminary data.</text>
</comment>
<feature type="region of interest" description="Disordered" evidence="4">
    <location>
        <begin position="1"/>
        <end position="32"/>
    </location>
</feature>
<dbReference type="EMBL" id="SDRB02003995">
    <property type="protein sequence ID" value="THG16581.1"/>
    <property type="molecule type" value="Genomic_DNA"/>
</dbReference>
<reference evidence="5 6" key="1">
    <citation type="journal article" date="2018" name="Proc. Natl. Acad. Sci. U.S.A.">
        <title>Draft genome sequence of Camellia sinensis var. sinensis provides insights into the evolution of the tea genome and tea quality.</title>
        <authorList>
            <person name="Wei C."/>
            <person name="Yang H."/>
            <person name="Wang S."/>
            <person name="Zhao J."/>
            <person name="Liu C."/>
            <person name="Gao L."/>
            <person name="Xia E."/>
            <person name="Lu Y."/>
            <person name="Tai Y."/>
            <person name="She G."/>
            <person name="Sun J."/>
            <person name="Cao H."/>
            <person name="Tong W."/>
            <person name="Gao Q."/>
            <person name="Li Y."/>
            <person name="Deng W."/>
            <person name="Jiang X."/>
            <person name="Wang W."/>
            <person name="Chen Q."/>
            <person name="Zhang S."/>
            <person name="Li H."/>
            <person name="Wu J."/>
            <person name="Wang P."/>
            <person name="Li P."/>
            <person name="Shi C."/>
            <person name="Zheng F."/>
            <person name="Jian J."/>
            <person name="Huang B."/>
            <person name="Shan D."/>
            <person name="Shi M."/>
            <person name="Fang C."/>
            <person name="Yue Y."/>
            <person name="Li F."/>
            <person name="Li D."/>
            <person name="Wei S."/>
            <person name="Han B."/>
            <person name="Jiang C."/>
            <person name="Yin Y."/>
            <person name="Xia T."/>
            <person name="Zhang Z."/>
            <person name="Bennetzen J.L."/>
            <person name="Zhao S."/>
            <person name="Wan X."/>
        </authorList>
    </citation>
    <scope>NUCLEOTIDE SEQUENCE [LARGE SCALE GENOMIC DNA]</scope>
    <source>
        <strain evidence="6">cv. Shuchazao</strain>
        <tissue evidence="5">Leaf</tissue>
    </source>
</reference>
<feature type="region of interest" description="Disordered" evidence="4">
    <location>
        <begin position="689"/>
        <end position="708"/>
    </location>
</feature>
<feature type="compositionally biased region" description="Basic and acidic residues" evidence="4">
    <location>
        <begin position="1"/>
        <end position="18"/>
    </location>
</feature>
<dbReference type="Proteomes" id="UP000306102">
    <property type="component" value="Unassembled WGS sequence"/>
</dbReference>
<dbReference type="PANTHER" id="PTHR31580">
    <property type="entry name" value="FILAMENT-LIKE PLANT PROTEIN 4"/>
    <property type="match status" value="1"/>
</dbReference>
<dbReference type="AlphaFoldDB" id="A0A4S4EJ54"/>
<keyword evidence="2 3" id="KW-0175">Coiled coil</keyword>
<evidence type="ECO:0000256" key="4">
    <source>
        <dbReference type="SAM" id="MobiDB-lite"/>
    </source>
</evidence>
<protein>
    <recommendedName>
        <fullName evidence="7">Filament-like plant protein</fullName>
    </recommendedName>
</protein>
<dbReference type="Gene3D" id="1.10.287.1490">
    <property type="match status" value="1"/>
</dbReference>
<comment type="similarity">
    <text evidence="1">Belongs to the FPP family.</text>
</comment>
<feature type="compositionally biased region" description="Polar residues" evidence="4">
    <location>
        <begin position="696"/>
        <end position="708"/>
    </location>
</feature>
<organism evidence="5 6">
    <name type="scientific">Camellia sinensis var. sinensis</name>
    <name type="common">China tea</name>
    <dbReference type="NCBI Taxonomy" id="542762"/>
    <lineage>
        <taxon>Eukaryota</taxon>
        <taxon>Viridiplantae</taxon>
        <taxon>Streptophyta</taxon>
        <taxon>Embryophyta</taxon>
        <taxon>Tracheophyta</taxon>
        <taxon>Spermatophyta</taxon>
        <taxon>Magnoliopsida</taxon>
        <taxon>eudicotyledons</taxon>
        <taxon>Gunneridae</taxon>
        <taxon>Pentapetalae</taxon>
        <taxon>asterids</taxon>
        <taxon>Ericales</taxon>
        <taxon>Theaceae</taxon>
        <taxon>Camellia</taxon>
    </lineage>
</organism>
<dbReference type="PANTHER" id="PTHR31580:SF5">
    <property type="entry name" value="FILAMENT-LIKE PLANT PROTEIN 1-RELATED"/>
    <property type="match status" value="1"/>
</dbReference>
<feature type="compositionally biased region" description="Low complexity" evidence="4">
    <location>
        <begin position="663"/>
        <end position="684"/>
    </location>
</feature>
<name>A0A4S4EJ54_CAMSN</name>
<feature type="coiled-coil region" evidence="3">
    <location>
        <begin position="435"/>
        <end position="504"/>
    </location>
</feature>
<evidence type="ECO:0008006" key="7">
    <source>
        <dbReference type="Google" id="ProtNLM"/>
    </source>
</evidence>